<name>D8JYC2_HYPDA</name>
<accession>D8JYC2</accession>
<dbReference type="HOGENOM" id="CLU_2069916_0_0_5"/>
<gene>
    <name evidence="2" type="ordered locus">Hden_3535</name>
</gene>
<keyword evidence="1" id="KW-0732">Signal</keyword>
<dbReference type="EMBL" id="CP002083">
    <property type="protein sequence ID" value="ADJ25326.1"/>
    <property type="molecule type" value="Genomic_DNA"/>
</dbReference>
<dbReference type="AlphaFoldDB" id="D8JYC2"/>
<feature type="chain" id="PRO_5003116327" evidence="1">
    <location>
        <begin position="28"/>
        <end position="133"/>
    </location>
</feature>
<sequence precursor="true">MRKLLSLVALCCAMALAFGGFAPRASAAQLPTGLLALKTDRVGAVQDVRYRCWWRDGYRRCGYVGHRGWRQHHRWNRGNWRHRHWRHRHWRHNRAWRGRHYGRRHYYYRSYARPYAAPAYRRPYAYCIGLCWW</sequence>
<dbReference type="KEGG" id="hdn:Hden_3535"/>
<evidence type="ECO:0000313" key="3">
    <source>
        <dbReference type="Proteomes" id="UP000002033"/>
    </source>
</evidence>
<proteinExistence type="predicted"/>
<evidence type="ECO:0000256" key="1">
    <source>
        <dbReference type="SAM" id="SignalP"/>
    </source>
</evidence>
<dbReference type="Proteomes" id="UP000002033">
    <property type="component" value="Chromosome"/>
</dbReference>
<reference evidence="3" key="1">
    <citation type="journal article" date="2011" name="J. Bacteriol.">
        <title>Genome sequences of eight morphologically diverse alphaproteobacteria.</title>
        <authorList>
            <consortium name="US DOE Joint Genome Institute"/>
            <person name="Brown P.J."/>
            <person name="Kysela D.T."/>
            <person name="Buechlein A."/>
            <person name="Hemmerich C."/>
            <person name="Brun Y.V."/>
        </authorList>
    </citation>
    <scope>NUCLEOTIDE SEQUENCE [LARGE SCALE GENOMIC DNA]</scope>
    <source>
        <strain evidence="3">ATCC 51888 / DSM 1869 / NCIB 11706 / TK 0415</strain>
    </source>
</reference>
<evidence type="ECO:0000313" key="2">
    <source>
        <dbReference type="EMBL" id="ADJ25326.1"/>
    </source>
</evidence>
<dbReference type="OrthoDB" id="7933861at2"/>
<dbReference type="RefSeq" id="WP_013217485.1">
    <property type="nucleotide sequence ID" value="NC_014313.1"/>
</dbReference>
<feature type="signal peptide" evidence="1">
    <location>
        <begin position="1"/>
        <end position="27"/>
    </location>
</feature>
<protein>
    <submittedName>
        <fullName evidence="2">Uncharacterized protein</fullName>
    </submittedName>
</protein>
<keyword evidence="3" id="KW-1185">Reference proteome</keyword>
<organism evidence="2 3">
    <name type="scientific">Hyphomicrobium denitrificans (strain ATCC 51888 / DSM 1869 / NCIMB 11706 / TK 0415)</name>
    <dbReference type="NCBI Taxonomy" id="582899"/>
    <lineage>
        <taxon>Bacteria</taxon>
        <taxon>Pseudomonadati</taxon>
        <taxon>Pseudomonadota</taxon>
        <taxon>Alphaproteobacteria</taxon>
        <taxon>Hyphomicrobiales</taxon>
        <taxon>Hyphomicrobiaceae</taxon>
        <taxon>Hyphomicrobium</taxon>
    </lineage>
</organism>